<dbReference type="PANTHER" id="PTHR30471:SF3">
    <property type="entry name" value="UPF0758 PROTEIN YEES-RELATED"/>
    <property type="match status" value="1"/>
</dbReference>
<sequence>MEERRQCRPDRQLLVHNHPTGEVRPSDEDKDITDHLIQVGRILDIQVVDHLIIAPGTLFSFEVGGPMEEFREGTKCVPSYQVAERMRAAAIDAMERGMRRGIREGKLDGLEEDKMEGKKKPSRWPGPC</sequence>
<dbReference type="PROSITE" id="PS50249">
    <property type="entry name" value="MPN"/>
    <property type="match status" value="1"/>
</dbReference>
<dbReference type="AlphaFoldDB" id="A0A450UFP1"/>
<feature type="compositionally biased region" description="Basic and acidic residues" evidence="6">
    <location>
        <begin position="100"/>
        <end position="109"/>
    </location>
</feature>
<protein>
    <submittedName>
        <fullName evidence="8">RadC-like JAB domain-containing protein</fullName>
    </submittedName>
</protein>
<evidence type="ECO:0000256" key="5">
    <source>
        <dbReference type="ARBA" id="ARBA00023049"/>
    </source>
</evidence>
<evidence type="ECO:0000256" key="3">
    <source>
        <dbReference type="ARBA" id="ARBA00022801"/>
    </source>
</evidence>
<dbReference type="EMBL" id="CAADFH010000015">
    <property type="protein sequence ID" value="VFJ91377.1"/>
    <property type="molecule type" value="Genomic_DNA"/>
</dbReference>
<evidence type="ECO:0000256" key="1">
    <source>
        <dbReference type="ARBA" id="ARBA00022670"/>
    </source>
</evidence>
<dbReference type="GO" id="GO:0046872">
    <property type="term" value="F:metal ion binding"/>
    <property type="evidence" value="ECO:0007669"/>
    <property type="project" value="UniProtKB-KW"/>
</dbReference>
<gene>
    <name evidence="8" type="ORF">BECKLFY1418A_GA0070994_101536</name>
</gene>
<dbReference type="GO" id="GO:0008237">
    <property type="term" value="F:metallopeptidase activity"/>
    <property type="evidence" value="ECO:0007669"/>
    <property type="project" value="UniProtKB-KW"/>
</dbReference>
<dbReference type="InterPro" id="IPR025657">
    <property type="entry name" value="RadC_JAB"/>
</dbReference>
<keyword evidence="3" id="KW-0378">Hydrolase</keyword>
<dbReference type="PANTHER" id="PTHR30471">
    <property type="entry name" value="DNA REPAIR PROTEIN RADC"/>
    <property type="match status" value="1"/>
</dbReference>
<name>A0A450UFP1_9GAMM</name>
<evidence type="ECO:0000256" key="6">
    <source>
        <dbReference type="SAM" id="MobiDB-lite"/>
    </source>
</evidence>
<feature type="domain" description="MPN" evidence="7">
    <location>
        <begin position="1"/>
        <end position="67"/>
    </location>
</feature>
<dbReference type="InterPro" id="IPR037518">
    <property type="entry name" value="MPN"/>
</dbReference>
<dbReference type="Gene3D" id="3.40.140.10">
    <property type="entry name" value="Cytidine Deaminase, domain 2"/>
    <property type="match status" value="1"/>
</dbReference>
<reference evidence="8" key="1">
    <citation type="submission" date="2019-02" db="EMBL/GenBank/DDBJ databases">
        <authorList>
            <person name="Gruber-Vodicka R. H."/>
            <person name="Seah K. B. B."/>
        </authorList>
    </citation>
    <scope>NUCLEOTIDE SEQUENCE</scope>
    <source>
        <strain evidence="8">BECK_M6</strain>
    </source>
</reference>
<organism evidence="8">
    <name type="scientific">Candidatus Kentrum sp. LFY</name>
    <dbReference type="NCBI Taxonomy" id="2126342"/>
    <lineage>
        <taxon>Bacteria</taxon>
        <taxon>Pseudomonadati</taxon>
        <taxon>Pseudomonadota</taxon>
        <taxon>Gammaproteobacteria</taxon>
        <taxon>Candidatus Kentrum</taxon>
    </lineage>
</organism>
<keyword evidence="4" id="KW-0862">Zinc</keyword>
<evidence type="ECO:0000256" key="2">
    <source>
        <dbReference type="ARBA" id="ARBA00022723"/>
    </source>
</evidence>
<accession>A0A450UFP1</accession>
<proteinExistence type="predicted"/>
<keyword evidence="1" id="KW-0645">Protease</keyword>
<keyword evidence="5" id="KW-0482">Metalloprotease</keyword>
<evidence type="ECO:0000313" key="8">
    <source>
        <dbReference type="EMBL" id="VFJ91377.1"/>
    </source>
</evidence>
<keyword evidence="2" id="KW-0479">Metal-binding</keyword>
<dbReference type="InterPro" id="IPR001405">
    <property type="entry name" value="UPF0758"/>
</dbReference>
<dbReference type="GO" id="GO:0006508">
    <property type="term" value="P:proteolysis"/>
    <property type="evidence" value="ECO:0007669"/>
    <property type="project" value="UniProtKB-KW"/>
</dbReference>
<feature type="region of interest" description="Disordered" evidence="6">
    <location>
        <begin position="100"/>
        <end position="128"/>
    </location>
</feature>
<evidence type="ECO:0000256" key="4">
    <source>
        <dbReference type="ARBA" id="ARBA00022833"/>
    </source>
</evidence>
<dbReference type="Pfam" id="PF04002">
    <property type="entry name" value="RadC"/>
    <property type="match status" value="1"/>
</dbReference>
<evidence type="ECO:0000259" key="7">
    <source>
        <dbReference type="PROSITE" id="PS50249"/>
    </source>
</evidence>